<keyword evidence="8" id="KW-1185">Reference proteome</keyword>
<dbReference type="Pfam" id="PF04265">
    <property type="entry name" value="TPK_B1_binding"/>
    <property type="match status" value="1"/>
</dbReference>
<dbReference type="InterPro" id="IPR007373">
    <property type="entry name" value="Thiamin_PyroPKinase_B1-bd"/>
</dbReference>
<dbReference type="InterPro" id="IPR007371">
    <property type="entry name" value="TPK_catalytic"/>
</dbReference>
<evidence type="ECO:0000313" key="8">
    <source>
        <dbReference type="Proteomes" id="UP000031552"/>
    </source>
</evidence>
<dbReference type="GO" id="GO:0004788">
    <property type="term" value="F:thiamine diphosphokinase activity"/>
    <property type="evidence" value="ECO:0007669"/>
    <property type="project" value="UniProtKB-UniRule"/>
</dbReference>
<dbReference type="SUPFAM" id="SSF63999">
    <property type="entry name" value="Thiamin pyrophosphokinase, catalytic domain"/>
    <property type="match status" value="1"/>
</dbReference>
<evidence type="ECO:0000256" key="3">
    <source>
        <dbReference type="ARBA" id="ARBA00022777"/>
    </source>
</evidence>
<keyword evidence="2" id="KW-0547">Nucleotide-binding</keyword>
<dbReference type="Gene3D" id="3.40.50.10240">
    <property type="entry name" value="Thiamin pyrophosphokinase, catalytic domain"/>
    <property type="match status" value="1"/>
</dbReference>
<dbReference type="Proteomes" id="UP000031552">
    <property type="component" value="Unassembled WGS sequence"/>
</dbReference>
<evidence type="ECO:0000256" key="5">
    <source>
        <dbReference type="NCBIfam" id="TIGR01378"/>
    </source>
</evidence>
<accession>A0A090D048</accession>
<dbReference type="GO" id="GO:0016301">
    <property type="term" value="F:kinase activity"/>
    <property type="evidence" value="ECO:0007669"/>
    <property type="project" value="UniProtKB-KW"/>
</dbReference>
<keyword evidence="1 7" id="KW-0808">Transferase</keyword>
<dbReference type="InterPro" id="IPR036371">
    <property type="entry name" value="TPK_B1-bd_sf"/>
</dbReference>
<dbReference type="CDD" id="cd07995">
    <property type="entry name" value="TPK"/>
    <property type="match status" value="1"/>
</dbReference>
<protein>
    <recommendedName>
        <fullName evidence="5">Thiamine diphosphokinase</fullName>
        <ecNumber evidence="5">2.7.6.2</ecNumber>
    </recommendedName>
</protein>
<evidence type="ECO:0000256" key="1">
    <source>
        <dbReference type="ARBA" id="ARBA00022679"/>
    </source>
</evidence>
<dbReference type="Pfam" id="PF04263">
    <property type="entry name" value="TPK_catalytic"/>
    <property type="match status" value="1"/>
</dbReference>
<dbReference type="PANTHER" id="PTHR41299">
    <property type="entry name" value="THIAMINE PYROPHOSPHOKINASE"/>
    <property type="match status" value="1"/>
</dbReference>
<dbReference type="STRING" id="1437425.CSEC_1853"/>
<proteinExistence type="predicted"/>
<dbReference type="GO" id="GO:0005524">
    <property type="term" value="F:ATP binding"/>
    <property type="evidence" value="ECO:0007669"/>
    <property type="project" value="UniProtKB-KW"/>
</dbReference>
<dbReference type="InterPro" id="IPR006282">
    <property type="entry name" value="Thi_PPkinase"/>
</dbReference>
<dbReference type="NCBIfam" id="TIGR01378">
    <property type="entry name" value="thi_PPkinase"/>
    <property type="match status" value="1"/>
</dbReference>
<reference evidence="7" key="2">
    <citation type="submission" date="2014-09" db="EMBL/GenBank/DDBJ databases">
        <title>Criblamydia sequanensis harbors a mega-plasmid encoding arsenite resistance.</title>
        <authorList>
            <person name="Bertelli C."/>
            <person name="Goesmann A."/>
            <person name="Greub G."/>
        </authorList>
    </citation>
    <scope>NUCLEOTIDE SEQUENCE [LARGE SCALE GENOMIC DNA]</scope>
    <source>
        <strain evidence="7">CRIB-18</strain>
    </source>
</reference>
<dbReference type="eggNOG" id="COG1564">
    <property type="taxonomic scope" value="Bacteria"/>
</dbReference>
<name>A0A090D048_9BACT</name>
<organism evidence="7 8">
    <name type="scientific">Candidatus Criblamydia sequanensis CRIB-18</name>
    <dbReference type="NCBI Taxonomy" id="1437425"/>
    <lineage>
        <taxon>Bacteria</taxon>
        <taxon>Pseudomonadati</taxon>
        <taxon>Chlamydiota</taxon>
        <taxon>Chlamydiia</taxon>
        <taxon>Parachlamydiales</taxon>
        <taxon>Candidatus Criblamydiaceae</taxon>
        <taxon>Candidatus Criblamydia</taxon>
    </lineage>
</organism>
<reference evidence="7" key="1">
    <citation type="submission" date="2013-12" db="EMBL/GenBank/DDBJ databases">
        <authorList>
            <person name="Linke B."/>
        </authorList>
    </citation>
    <scope>NUCLEOTIDE SEQUENCE [LARGE SCALE GENOMIC DNA]</scope>
    <source>
        <strain evidence="7">CRIB-18</strain>
    </source>
</reference>
<gene>
    <name evidence="7" type="primary">thiN</name>
    <name evidence="7" type="ORF">CSEC_1853</name>
</gene>
<dbReference type="EC" id="2.7.6.2" evidence="5"/>
<dbReference type="GO" id="GO:0030975">
    <property type="term" value="F:thiamine binding"/>
    <property type="evidence" value="ECO:0007669"/>
    <property type="project" value="InterPro"/>
</dbReference>
<dbReference type="EMBL" id="CCEJ010000009">
    <property type="protein sequence ID" value="CDR34661.1"/>
    <property type="molecule type" value="Genomic_DNA"/>
</dbReference>
<dbReference type="GO" id="GO:0009229">
    <property type="term" value="P:thiamine diphosphate biosynthetic process"/>
    <property type="evidence" value="ECO:0007669"/>
    <property type="project" value="InterPro"/>
</dbReference>
<evidence type="ECO:0000256" key="2">
    <source>
        <dbReference type="ARBA" id="ARBA00022741"/>
    </source>
</evidence>
<dbReference type="GO" id="GO:0006772">
    <property type="term" value="P:thiamine metabolic process"/>
    <property type="evidence" value="ECO:0007669"/>
    <property type="project" value="UniProtKB-UniRule"/>
</dbReference>
<dbReference type="InterPro" id="IPR053149">
    <property type="entry name" value="TPK"/>
</dbReference>
<dbReference type="RefSeq" id="WP_053331975.1">
    <property type="nucleotide sequence ID" value="NZ_CCEJ010000009.1"/>
</dbReference>
<dbReference type="SMART" id="SM00983">
    <property type="entry name" value="TPK_B1_binding"/>
    <property type="match status" value="1"/>
</dbReference>
<keyword evidence="3" id="KW-0418">Kinase</keyword>
<feature type="domain" description="Thiamin pyrophosphokinase thiamin-binding" evidence="6">
    <location>
        <begin position="136"/>
        <end position="200"/>
    </location>
</feature>
<dbReference type="InterPro" id="IPR036759">
    <property type="entry name" value="TPK_catalytic_sf"/>
</dbReference>
<evidence type="ECO:0000256" key="4">
    <source>
        <dbReference type="ARBA" id="ARBA00022840"/>
    </source>
</evidence>
<evidence type="ECO:0000313" key="7">
    <source>
        <dbReference type="EMBL" id="CDR34661.1"/>
    </source>
</evidence>
<keyword evidence="4" id="KW-0067">ATP-binding</keyword>
<dbReference type="OrthoDB" id="21470at2"/>
<dbReference type="AlphaFoldDB" id="A0A090D048"/>
<comment type="caution">
    <text evidence="7">The sequence shown here is derived from an EMBL/GenBank/DDBJ whole genome shotgun (WGS) entry which is preliminary data.</text>
</comment>
<evidence type="ECO:0000259" key="6">
    <source>
        <dbReference type="SMART" id="SM00983"/>
    </source>
</evidence>
<dbReference type="SUPFAM" id="SSF63862">
    <property type="entry name" value="Thiamin pyrophosphokinase, substrate-binding domain"/>
    <property type="match status" value="1"/>
</dbReference>
<sequence length="219" mass="25026">MKKKALILAGAPINHFEKEELRHEIENYSFVVAADSGLDFCFEIGVLPDLAVGDFDSSKRVQDLEKSRALFFSRDKDLTDLEIAINEVEKRGFEEIFIYGGLGGLSRHGLTNLILAARHPLKIFFLTDNEFVFAVNRPIQLNVQKGQLISLLPLLSKPTVTTKNLKWEIENRILDSHFFSVSNECLREEVSLWIEEGCFICLLEKFKGSELKFKFIDKV</sequence>
<dbReference type="PANTHER" id="PTHR41299:SF1">
    <property type="entry name" value="THIAMINE PYROPHOSPHOKINASE"/>
    <property type="match status" value="1"/>
</dbReference>